<accession>A0A914PX32</accession>
<dbReference type="AlphaFoldDB" id="A0A914PX32"/>
<reference evidence="3" key="1">
    <citation type="submission" date="2022-11" db="UniProtKB">
        <authorList>
            <consortium name="WormBaseParasite"/>
        </authorList>
    </citation>
    <scope>IDENTIFICATION</scope>
</reference>
<protein>
    <submittedName>
        <fullName evidence="3">Uncharacterized protein</fullName>
    </submittedName>
</protein>
<sequence length="318" mass="37001">MIIVNLQRDIENGGEIQTQLHVQMETEKTKHESVITEMKITHKSEQEKLQQELSRLNRVINDSKIDFENKLAAAIQQLQDRVTKVSKENDKLSDPNRICLLKDVVAYGKVDYIHLNGKILMVNKLKNDNGKWIADGTEIYFKDSKYHICVHKELAIKNIKLSDISGRIFYSNINKLCIIDMKMTFDEYQEMVASCNIQYLILRCITVKNKHGIVVDVSGLLKEISNIEKFTYVFKEGEILPIQKLIHLPLLTKLQQFTLSEVQEDFDLKLFVEFIKNNPSAFYELQLRCSKKFYDKIKAAEKDIVPTTFKLKILKLKD</sequence>
<dbReference type="WBParaSite" id="PDA_v2.g23356.t1">
    <property type="protein sequence ID" value="PDA_v2.g23356.t1"/>
    <property type="gene ID" value="PDA_v2.g23356"/>
</dbReference>
<name>A0A914PX32_9BILA</name>
<evidence type="ECO:0000313" key="3">
    <source>
        <dbReference type="WBParaSite" id="PDA_v2.g23356.t1"/>
    </source>
</evidence>
<evidence type="ECO:0000313" key="2">
    <source>
        <dbReference type="Proteomes" id="UP000887578"/>
    </source>
</evidence>
<proteinExistence type="predicted"/>
<keyword evidence="2" id="KW-1185">Reference proteome</keyword>
<feature type="coiled-coil region" evidence="1">
    <location>
        <begin position="39"/>
        <end position="88"/>
    </location>
</feature>
<dbReference type="Proteomes" id="UP000887578">
    <property type="component" value="Unplaced"/>
</dbReference>
<evidence type="ECO:0000256" key="1">
    <source>
        <dbReference type="SAM" id="Coils"/>
    </source>
</evidence>
<keyword evidence="1" id="KW-0175">Coiled coil</keyword>
<organism evidence="2 3">
    <name type="scientific">Panagrolaimus davidi</name>
    <dbReference type="NCBI Taxonomy" id="227884"/>
    <lineage>
        <taxon>Eukaryota</taxon>
        <taxon>Metazoa</taxon>
        <taxon>Ecdysozoa</taxon>
        <taxon>Nematoda</taxon>
        <taxon>Chromadorea</taxon>
        <taxon>Rhabditida</taxon>
        <taxon>Tylenchina</taxon>
        <taxon>Panagrolaimomorpha</taxon>
        <taxon>Panagrolaimoidea</taxon>
        <taxon>Panagrolaimidae</taxon>
        <taxon>Panagrolaimus</taxon>
    </lineage>
</organism>